<proteinExistence type="predicted"/>
<dbReference type="EMBL" id="MSAE01000019">
    <property type="protein sequence ID" value="PUX14682.1"/>
    <property type="molecule type" value="Genomic_DNA"/>
</dbReference>
<dbReference type="OrthoDB" id="9798585at2"/>
<dbReference type="CDD" id="cd06981">
    <property type="entry name" value="cupin_reut_a1446"/>
    <property type="match status" value="1"/>
</dbReference>
<reference evidence="3 4" key="1">
    <citation type="submission" date="2016-12" db="EMBL/GenBank/DDBJ databases">
        <title>Analysis of the Molecular Diversity Among Cronobacter Species Isolated from Filth Flies Using a Pan Genomic DNA Microarray.</title>
        <authorList>
            <person name="Pava-Ripoll M."/>
            <person name="Tall B."/>
            <person name="Farber J."/>
            <person name="Fanning S."/>
            <person name="Lehner A."/>
            <person name="Stephan R."/>
            <person name="Pagotto F."/>
            <person name="Iverson C."/>
            <person name="Ziobro G."/>
            <person name="Miller A."/>
            <person name="Pearson R."/>
            <person name="Yan Q."/>
            <person name="Kim M."/>
            <person name="Jeong S."/>
            <person name="Park J."/>
            <person name="Jun S."/>
            <person name="Choi H."/>
            <person name="Chung T."/>
            <person name="Yoo Y."/>
            <person name="Park E."/>
            <person name="Hwang S."/>
            <person name="Lee B."/>
            <person name="Sathyamoorthy V."/>
            <person name="Carter L."/>
            <person name="Mammel M."/>
            <person name="Jackson S."/>
            <person name="Kothary M."/>
            <person name="Patel I."/>
            <person name="Grim C."/>
            <person name="Gopinath G."/>
            <person name="Gangiredla J."/>
            <person name="Chase H."/>
        </authorList>
    </citation>
    <scope>NUCLEOTIDE SEQUENCE [LARGE SCALE GENOMIC DNA]</scope>
    <source>
        <strain evidence="3 4">MOD1-Md1s</strain>
    </source>
</reference>
<dbReference type="SUPFAM" id="SSF51182">
    <property type="entry name" value="RmlC-like cupins"/>
    <property type="match status" value="1"/>
</dbReference>
<sequence>MNLLLNFPDAAQRREAETFETLIERPALRVERIVSTGQASPPGFWYCQAQGEWLALIAGRAALRFEDGEDVTLHPGDCLNIPARRKHRVEWTDATAPTVWLAVFYDEA</sequence>
<evidence type="ECO:0000313" key="2">
    <source>
        <dbReference type="EMBL" id="KAB0882373.1"/>
    </source>
</evidence>
<dbReference type="InterPro" id="IPR011051">
    <property type="entry name" value="RmlC_Cupin_sf"/>
</dbReference>
<comment type="caution">
    <text evidence="3">The sequence shown here is derived from an EMBL/GenBank/DDBJ whole genome shotgun (WGS) entry which is preliminary data.</text>
</comment>
<protein>
    <submittedName>
        <fullName evidence="3">Cupin domain-containing protein</fullName>
    </submittedName>
</protein>
<accession>A0A2T7AT43</accession>
<reference evidence="2 5" key="2">
    <citation type="submission" date="2019-08" db="EMBL/GenBank/DDBJ databases">
        <title>Prevalence, distribution, and phylogeny of type two toxin-antitoxin genes possessed by Cronobacter species where C. sakazakii homologs follow sequence type lineages.</title>
        <authorList>
            <person name="Finkelstein S."/>
            <person name="Negrete F."/>
            <person name="Jang H."/>
            <person name="Gopinath G.R."/>
            <person name="Tall B.D."/>
        </authorList>
    </citation>
    <scope>NUCLEOTIDE SEQUENCE [LARGE SCALE GENOMIC DNA]</scope>
    <source>
        <strain evidence="2 5">MOD1_GK1257</strain>
    </source>
</reference>
<dbReference type="Gene3D" id="2.60.120.10">
    <property type="entry name" value="Jelly Rolls"/>
    <property type="match status" value="1"/>
</dbReference>
<gene>
    <name evidence="3" type="ORF">AUN14_09945</name>
    <name evidence="2" type="ORF">FZI19_08315</name>
</gene>
<feature type="domain" description="Cupin type-2" evidence="1">
    <location>
        <begin position="49"/>
        <end position="104"/>
    </location>
</feature>
<dbReference type="Proteomes" id="UP000244378">
    <property type="component" value="Unassembled WGS sequence"/>
</dbReference>
<dbReference type="RefSeq" id="WP_075193112.1">
    <property type="nucleotide sequence ID" value="NZ_JADKNN010000012.1"/>
</dbReference>
<dbReference type="EMBL" id="WAGD01000020">
    <property type="protein sequence ID" value="KAB0882373.1"/>
    <property type="molecule type" value="Genomic_DNA"/>
</dbReference>
<organism evidence="3 4">
    <name type="scientific">Cronobacter muytjensii</name>
    <dbReference type="NCBI Taxonomy" id="413501"/>
    <lineage>
        <taxon>Bacteria</taxon>
        <taxon>Pseudomonadati</taxon>
        <taxon>Pseudomonadota</taxon>
        <taxon>Gammaproteobacteria</taxon>
        <taxon>Enterobacterales</taxon>
        <taxon>Enterobacteriaceae</taxon>
        <taxon>Cronobacter</taxon>
    </lineage>
</organism>
<dbReference type="InterPro" id="IPR013096">
    <property type="entry name" value="Cupin_2"/>
</dbReference>
<evidence type="ECO:0000313" key="4">
    <source>
        <dbReference type="Proteomes" id="UP000244378"/>
    </source>
</evidence>
<evidence type="ECO:0000313" key="3">
    <source>
        <dbReference type="EMBL" id="PUX14682.1"/>
    </source>
</evidence>
<evidence type="ECO:0000259" key="1">
    <source>
        <dbReference type="Pfam" id="PF07883"/>
    </source>
</evidence>
<dbReference type="AlphaFoldDB" id="A0A2T7AT43"/>
<dbReference type="Proteomes" id="UP000469927">
    <property type="component" value="Unassembled WGS sequence"/>
</dbReference>
<name>A0A2T7AT43_9ENTR</name>
<keyword evidence="5" id="KW-1185">Reference proteome</keyword>
<evidence type="ECO:0000313" key="5">
    <source>
        <dbReference type="Proteomes" id="UP000469927"/>
    </source>
</evidence>
<dbReference type="InterPro" id="IPR014710">
    <property type="entry name" value="RmlC-like_jellyroll"/>
</dbReference>
<dbReference type="Pfam" id="PF07883">
    <property type="entry name" value="Cupin_2"/>
    <property type="match status" value="1"/>
</dbReference>